<comment type="similarity">
    <text evidence="2">Belongs to the SNF2/RAD54 helicase family. ISWI subfamily.</text>
</comment>
<dbReference type="GO" id="GO:0005524">
    <property type="term" value="F:ATP binding"/>
    <property type="evidence" value="ECO:0007669"/>
    <property type="project" value="UniProtKB-KW"/>
</dbReference>
<dbReference type="GO" id="GO:0140658">
    <property type="term" value="F:ATP-dependent chromatin remodeler activity"/>
    <property type="evidence" value="ECO:0007669"/>
    <property type="project" value="TreeGrafter"/>
</dbReference>
<evidence type="ECO:0000256" key="7">
    <source>
        <dbReference type="ARBA" id="ARBA00022840"/>
    </source>
</evidence>
<evidence type="ECO:0000256" key="2">
    <source>
        <dbReference type="ARBA" id="ARBA00009687"/>
    </source>
</evidence>
<dbReference type="GO" id="GO:0034728">
    <property type="term" value="P:nucleosome organization"/>
    <property type="evidence" value="ECO:0007669"/>
    <property type="project" value="TreeGrafter"/>
</dbReference>
<dbReference type="SMART" id="SM00717">
    <property type="entry name" value="SANT"/>
    <property type="match status" value="2"/>
</dbReference>
<dbReference type="Pfam" id="PF09111">
    <property type="entry name" value="SLIDE"/>
    <property type="match status" value="1"/>
</dbReference>
<dbReference type="InterPro" id="IPR017884">
    <property type="entry name" value="SANT_dom"/>
</dbReference>
<dbReference type="InterPro" id="IPR015195">
    <property type="entry name" value="SLIDE"/>
</dbReference>
<dbReference type="EMBL" id="KZ819334">
    <property type="protein sequence ID" value="PWN18696.1"/>
    <property type="molecule type" value="Genomic_DNA"/>
</dbReference>
<feature type="domain" description="Helicase C-terminal" evidence="14">
    <location>
        <begin position="537"/>
        <end position="688"/>
    </location>
</feature>
<dbReference type="SUPFAM" id="SSF46689">
    <property type="entry name" value="Homeodomain-like"/>
    <property type="match status" value="2"/>
</dbReference>
<dbReference type="Proteomes" id="UP000245942">
    <property type="component" value="Unassembled WGS sequence"/>
</dbReference>
<gene>
    <name evidence="16" type="ORF">BCV69DRAFT_284680</name>
</gene>
<feature type="region of interest" description="Disordered" evidence="12">
    <location>
        <begin position="1070"/>
        <end position="1124"/>
    </location>
</feature>
<evidence type="ECO:0000259" key="13">
    <source>
        <dbReference type="PROSITE" id="PS51192"/>
    </source>
</evidence>
<dbReference type="SUPFAM" id="SSF101224">
    <property type="entry name" value="HAND domain of the nucleosome remodeling ATPase ISWI"/>
    <property type="match status" value="1"/>
</dbReference>
<sequence length="1124" mass="126799">MPSPPTSSSKIPAVEISKTTTPSIGGLDQDQLSDYIPVSGELSRQPTASASVSRVPSKAPSATSEDLDEEDGEEADASMSYGGADGSPSKTARQMEKEKEKSQRAEERKVKGEKKAAQVSDLTSTREKQQARKTADSMKRFSYLLGQTELFQHFIDIKKDRDPEFAKLLEESSAQSAKGKKRGASNTGGSRRRKTEKEEDEELLKEGDEEDAPFTFHESPPYVKGGAMRDYQIQGLNWMISLYHNGINGILADEMGLGKTLQTISFLGYLRDYKDTPGYHLVVVPKSTLDNWRREFEKWVPGFRVVVLQGTKEDRGDIIQDVILPQKFDVLLTTYEMCLREKGSLKRLSWEYIVIDEAHRIKNVDSMLSQIVRTFSSRSRLLITGTPLQNNLMELWSLLNFLLPDVFSSSADFETWFRGKGDESQDVVIQQLHKVLRPFLLRRVKADVEKSLLPKKEINIFVGLTEMQRKWYKSILEKDIDAVNGGGGKKEGKTRLLNIVMQLRKCCNHPYLFDGAEPGPPFTTDEHLVFNSGKMIILDKLLKSMKAKGSRVLIFSQMSRVLDIMEDYCFFRDYQYCRIDGSSAHEDRIAAIDDYNRPGSEKFIFLLTTRAGGLGINLTTADVVVLFDSDWNPQADLQAMDRAHRIGQTKQVYVFRFVADKSIEERILERAAQKLQLDKLVIQQGRAQPGKSAQNKDELVDMIQHGAEEIINSKNAVTVDEDIDAIIKSGEERTTQLNDKYKSFNLDELNSFKGGETAYNWEGENFQRPGGSGSGSGRLPLWIEPSKRERKNNYSVDAYFKEAMRVGPSKPANKTPKPPKQTSVNDWQFFPPRLAELQARETAAYQKSINYKVPSRETKEGESPEDVEQEREKEQAFVDQAEPLTEEEEQEKEDLATHGFVDWTRRDFQHFIRGAEKFGRSKYADIAGEIETKTEKEVREYSKVFWDRYTEVPDYQRLVERIDAGEEKRKKVAHSEELLRKKVGTNGFQIPYANSNKSKTFDENEDLFILQRLAEYGLNDGEVYDRIKKDIATSPGFRFDWFIRSRTPAELSRRCTTLLGLLNRGDGAEEIKGGATVNGGAGGEKGKGGKKRKDLDVNGGGSGAGSSRASTPAGAARGKKAKKA</sequence>
<proteinExistence type="inferred from homology"/>
<dbReference type="PANTHER" id="PTHR45623">
    <property type="entry name" value="CHROMODOMAIN-HELICASE-DNA-BINDING PROTEIN 3-RELATED-RELATED"/>
    <property type="match status" value="1"/>
</dbReference>
<dbReference type="FunFam" id="3.40.50.10810:FF:000002">
    <property type="entry name" value="ISWI chromatin-remodeling complex ATPase CHR11 isoform A"/>
    <property type="match status" value="1"/>
</dbReference>
<dbReference type="Pfam" id="PF00271">
    <property type="entry name" value="Helicase_C"/>
    <property type="match status" value="1"/>
</dbReference>
<feature type="region of interest" description="Disordered" evidence="12">
    <location>
        <begin position="1"/>
        <end position="135"/>
    </location>
</feature>
<accession>A0A316TZT4</accession>
<dbReference type="GO" id="GO:0005634">
    <property type="term" value="C:nucleus"/>
    <property type="evidence" value="ECO:0007669"/>
    <property type="project" value="UniProtKB-SubCell"/>
</dbReference>
<feature type="region of interest" description="Disordered" evidence="12">
    <location>
        <begin position="853"/>
        <end position="894"/>
    </location>
</feature>
<dbReference type="InterPro" id="IPR001005">
    <property type="entry name" value="SANT/Myb"/>
</dbReference>
<dbReference type="PANTHER" id="PTHR45623:SF49">
    <property type="entry name" value="SWI_SNF-RELATED MATRIX-ASSOCIATED ACTIN-DEPENDENT REGULATOR OF CHROMATIN SUBFAMILY A MEMBER 5"/>
    <property type="match status" value="1"/>
</dbReference>
<evidence type="ECO:0000256" key="11">
    <source>
        <dbReference type="ARBA" id="ARBA00023242"/>
    </source>
</evidence>
<dbReference type="SMART" id="SM00487">
    <property type="entry name" value="DEXDc"/>
    <property type="match status" value="1"/>
</dbReference>
<keyword evidence="3" id="KW-0677">Repeat</keyword>
<evidence type="ECO:0000313" key="16">
    <source>
        <dbReference type="EMBL" id="PWN18696.1"/>
    </source>
</evidence>
<evidence type="ECO:0000256" key="12">
    <source>
        <dbReference type="SAM" id="MobiDB-lite"/>
    </source>
</evidence>
<dbReference type="GO" id="GO:0004386">
    <property type="term" value="F:helicase activity"/>
    <property type="evidence" value="ECO:0007669"/>
    <property type="project" value="UniProtKB-KW"/>
</dbReference>
<name>A0A316TZT4_9BASI</name>
<keyword evidence="4" id="KW-0547">Nucleotide-binding</keyword>
<keyword evidence="5" id="KW-0378">Hydrolase</keyword>
<keyword evidence="10" id="KW-0804">Transcription</keyword>
<feature type="region of interest" description="Disordered" evidence="12">
    <location>
        <begin position="805"/>
        <end position="828"/>
    </location>
</feature>
<feature type="domain" description="Helicase ATP-binding" evidence="13">
    <location>
        <begin position="240"/>
        <end position="405"/>
    </location>
</feature>
<dbReference type="PROSITE" id="PS51293">
    <property type="entry name" value="SANT"/>
    <property type="match status" value="1"/>
</dbReference>
<dbReference type="RefSeq" id="XP_025345856.1">
    <property type="nucleotide sequence ID" value="XM_025493131.1"/>
</dbReference>
<dbReference type="InterPro" id="IPR001650">
    <property type="entry name" value="Helicase_C-like"/>
</dbReference>
<dbReference type="Gene3D" id="3.40.50.10810">
    <property type="entry name" value="Tandem AAA-ATPase domain"/>
    <property type="match status" value="1"/>
</dbReference>
<dbReference type="GO" id="GO:0016887">
    <property type="term" value="F:ATP hydrolysis activity"/>
    <property type="evidence" value="ECO:0007669"/>
    <property type="project" value="TreeGrafter"/>
</dbReference>
<evidence type="ECO:0000259" key="15">
    <source>
        <dbReference type="PROSITE" id="PS51293"/>
    </source>
</evidence>
<evidence type="ECO:0000256" key="8">
    <source>
        <dbReference type="ARBA" id="ARBA00022853"/>
    </source>
</evidence>
<dbReference type="AlphaFoldDB" id="A0A316TZT4"/>
<feature type="compositionally biased region" description="Acidic residues" evidence="12">
    <location>
        <begin position="198"/>
        <end position="212"/>
    </location>
</feature>
<evidence type="ECO:0000256" key="5">
    <source>
        <dbReference type="ARBA" id="ARBA00022801"/>
    </source>
</evidence>
<dbReference type="PROSITE" id="PS51194">
    <property type="entry name" value="HELICASE_CTER"/>
    <property type="match status" value="1"/>
</dbReference>
<feature type="compositionally biased region" description="Acidic residues" evidence="12">
    <location>
        <begin position="65"/>
        <end position="76"/>
    </location>
</feature>
<evidence type="ECO:0000256" key="1">
    <source>
        <dbReference type="ARBA" id="ARBA00004123"/>
    </source>
</evidence>
<keyword evidence="11" id="KW-0539">Nucleus</keyword>
<keyword evidence="9" id="KW-0805">Transcription regulation</keyword>
<dbReference type="CDD" id="cd18793">
    <property type="entry name" value="SF2_C_SNF"/>
    <property type="match status" value="1"/>
</dbReference>
<dbReference type="SMART" id="SM00490">
    <property type="entry name" value="HELICc"/>
    <property type="match status" value="1"/>
</dbReference>
<dbReference type="SUPFAM" id="SSF52540">
    <property type="entry name" value="P-loop containing nucleoside triphosphate hydrolases"/>
    <property type="match status" value="2"/>
</dbReference>
<evidence type="ECO:0000256" key="6">
    <source>
        <dbReference type="ARBA" id="ARBA00022806"/>
    </source>
</evidence>
<keyword evidence="17" id="KW-1185">Reference proteome</keyword>
<dbReference type="GO" id="GO:0045944">
    <property type="term" value="P:positive regulation of transcription by RNA polymerase II"/>
    <property type="evidence" value="ECO:0007669"/>
    <property type="project" value="UniProtKB-ARBA"/>
</dbReference>
<dbReference type="STRING" id="1684307.A0A316TZT4"/>
<dbReference type="Pfam" id="PF09110">
    <property type="entry name" value="HAND"/>
    <property type="match status" value="1"/>
</dbReference>
<dbReference type="InterPro" id="IPR009057">
    <property type="entry name" value="Homeodomain-like_sf"/>
</dbReference>
<dbReference type="CDD" id="cd00167">
    <property type="entry name" value="SANT"/>
    <property type="match status" value="1"/>
</dbReference>
<dbReference type="GO" id="GO:0003677">
    <property type="term" value="F:DNA binding"/>
    <property type="evidence" value="ECO:0007669"/>
    <property type="project" value="InterPro"/>
</dbReference>
<feature type="compositionally biased region" description="Basic and acidic residues" evidence="12">
    <location>
        <begin position="124"/>
        <end position="135"/>
    </location>
</feature>
<organism evidence="16 17">
    <name type="scientific">Pseudomicrostroma glucosiphilum</name>
    <dbReference type="NCBI Taxonomy" id="1684307"/>
    <lineage>
        <taxon>Eukaryota</taxon>
        <taxon>Fungi</taxon>
        <taxon>Dikarya</taxon>
        <taxon>Basidiomycota</taxon>
        <taxon>Ustilaginomycotina</taxon>
        <taxon>Exobasidiomycetes</taxon>
        <taxon>Microstromatales</taxon>
        <taxon>Microstromatales incertae sedis</taxon>
        <taxon>Pseudomicrostroma</taxon>
    </lineage>
</organism>
<dbReference type="GO" id="GO:0031491">
    <property type="term" value="F:nucleosome binding"/>
    <property type="evidence" value="ECO:0007669"/>
    <property type="project" value="InterPro"/>
</dbReference>
<feature type="compositionally biased region" description="Basic and acidic residues" evidence="12">
    <location>
        <begin position="93"/>
        <end position="116"/>
    </location>
</feature>
<dbReference type="InterPro" id="IPR000330">
    <property type="entry name" value="SNF2_N"/>
</dbReference>
<dbReference type="CDD" id="cd17997">
    <property type="entry name" value="DEXHc_SMARCA1_SMARCA5"/>
    <property type="match status" value="1"/>
</dbReference>
<feature type="region of interest" description="Disordered" evidence="12">
    <location>
        <begin position="171"/>
        <end position="220"/>
    </location>
</feature>
<dbReference type="InterPro" id="IPR014001">
    <property type="entry name" value="Helicase_ATP-bd"/>
</dbReference>
<dbReference type="GeneID" id="37014865"/>
<keyword evidence="7" id="KW-0067">ATP-binding</keyword>
<feature type="compositionally biased region" description="Polar residues" evidence="12">
    <location>
        <begin position="42"/>
        <end position="64"/>
    </location>
</feature>
<evidence type="ECO:0000256" key="10">
    <source>
        <dbReference type="ARBA" id="ARBA00023163"/>
    </source>
</evidence>
<evidence type="ECO:0000256" key="3">
    <source>
        <dbReference type="ARBA" id="ARBA00022737"/>
    </source>
</evidence>
<evidence type="ECO:0000256" key="9">
    <source>
        <dbReference type="ARBA" id="ARBA00023015"/>
    </source>
</evidence>
<dbReference type="Gene3D" id="3.40.50.300">
    <property type="entry name" value="P-loop containing nucleotide triphosphate hydrolases"/>
    <property type="match status" value="1"/>
</dbReference>
<dbReference type="InterPro" id="IPR036306">
    <property type="entry name" value="ISWI_HAND-dom_sf"/>
</dbReference>
<reference evidence="16 17" key="1">
    <citation type="journal article" date="2018" name="Mol. Biol. Evol.">
        <title>Broad Genomic Sampling Reveals a Smut Pathogenic Ancestry of the Fungal Clade Ustilaginomycotina.</title>
        <authorList>
            <person name="Kijpornyongpan T."/>
            <person name="Mondo S.J."/>
            <person name="Barry K."/>
            <person name="Sandor L."/>
            <person name="Lee J."/>
            <person name="Lipzen A."/>
            <person name="Pangilinan J."/>
            <person name="LaButti K."/>
            <person name="Hainaut M."/>
            <person name="Henrissat B."/>
            <person name="Grigoriev I.V."/>
            <person name="Spatafora J.W."/>
            <person name="Aime M.C."/>
        </authorList>
    </citation>
    <scope>NUCLEOTIDE SEQUENCE [LARGE SCALE GENOMIC DNA]</scope>
    <source>
        <strain evidence="16 17">MCA 4718</strain>
    </source>
</reference>
<evidence type="ECO:0000259" key="14">
    <source>
        <dbReference type="PROSITE" id="PS51194"/>
    </source>
</evidence>
<feature type="domain" description="SANT" evidence="15">
    <location>
        <begin position="898"/>
        <end position="950"/>
    </location>
</feature>
<dbReference type="InterPro" id="IPR027417">
    <property type="entry name" value="P-loop_NTPase"/>
</dbReference>
<dbReference type="GO" id="GO:0042393">
    <property type="term" value="F:histone binding"/>
    <property type="evidence" value="ECO:0007669"/>
    <property type="project" value="TreeGrafter"/>
</dbReference>
<dbReference type="Gene3D" id="1.10.10.60">
    <property type="entry name" value="Homeodomain-like"/>
    <property type="match status" value="2"/>
</dbReference>
<evidence type="ECO:0000256" key="4">
    <source>
        <dbReference type="ARBA" id="ARBA00022741"/>
    </source>
</evidence>
<feature type="compositionally biased region" description="Polar residues" evidence="12">
    <location>
        <begin position="1"/>
        <end position="10"/>
    </location>
</feature>
<dbReference type="OrthoDB" id="5857104at2759"/>
<feature type="compositionally biased region" description="Low complexity" evidence="12">
    <location>
        <begin position="1105"/>
        <end position="1116"/>
    </location>
</feature>
<dbReference type="Pfam" id="PF00176">
    <property type="entry name" value="SNF2-rel_dom"/>
    <property type="match status" value="1"/>
</dbReference>
<dbReference type="Gene3D" id="1.10.1040.30">
    <property type="entry name" value="ISWI, HAND domain"/>
    <property type="match status" value="1"/>
</dbReference>
<comment type="subcellular location">
    <subcellularLocation>
        <location evidence="1">Nucleus</location>
    </subcellularLocation>
</comment>
<dbReference type="PROSITE" id="PS51192">
    <property type="entry name" value="HELICASE_ATP_BIND_1"/>
    <property type="match status" value="1"/>
</dbReference>
<dbReference type="InterPro" id="IPR015194">
    <property type="entry name" value="ISWI_HAND-dom"/>
</dbReference>
<dbReference type="InterPro" id="IPR044754">
    <property type="entry name" value="Isw1/2_DEXHc"/>
</dbReference>
<dbReference type="GO" id="GO:0000785">
    <property type="term" value="C:chromatin"/>
    <property type="evidence" value="ECO:0007669"/>
    <property type="project" value="TreeGrafter"/>
</dbReference>
<keyword evidence="6" id="KW-0347">Helicase</keyword>
<dbReference type="InterPro" id="IPR038718">
    <property type="entry name" value="SNF2-like_sf"/>
</dbReference>
<dbReference type="FunFam" id="3.40.50.300:FF:000082">
    <property type="entry name" value="ISWI chromatin remodeling complex ATPase ISW1"/>
    <property type="match status" value="1"/>
</dbReference>
<evidence type="ECO:0000313" key="17">
    <source>
        <dbReference type="Proteomes" id="UP000245942"/>
    </source>
</evidence>
<protein>
    <submittedName>
        <fullName evidence="16">Putative ISW2-ATPase component of a two subunit chromatin remodeling complex</fullName>
    </submittedName>
</protein>
<dbReference type="InterPro" id="IPR049730">
    <property type="entry name" value="SNF2/RAD54-like_C"/>
</dbReference>
<keyword evidence="8" id="KW-0156">Chromatin regulator</keyword>